<gene>
    <name evidence="1" type="ORF">DEBURN_LOCUS9271</name>
</gene>
<reference evidence="1" key="1">
    <citation type="submission" date="2021-06" db="EMBL/GenBank/DDBJ databases">
        <authorList>
            <person name="Kallberg Y."/>
            <person name="Tangrot J."/>
            <person name="Rosling A."/>
        </authorList>
    </citation>
    <scope>NUCLEOTIDE SEQUENCE</scope>
    <source>
        <strain evidence="1">AZ414A</strain>
    </source>
</reference>
<evidence type="ECO:0000313" key="2">
    <source>
        <dbReference type="Proteomes" id="UP000789706"/>
    </source>
</evidence>
<dbReference type="EMBL" id="CAJVPK010001694">
    <property type="protein sequence ID" value="CAG8595623.1"/>
    <property type="molecule type" value="Genomic_DNA"/>
</dbReference>
<comment type="caution">
    <text evidence="1">The sequence shown here is derived from an EMBL/GenBank/DDBJ whole genome shotgun (WGS) entry which is preliminary data.</text>
</comment>
<protein>
    <submittedName>
        <fullName evidence="1">7416_t:CDS:1</fullName>
    </submittedName>
</protein>
<dbReference type="OrthoDB" id="10483396at2759"/>
<proteinExistence type="predicted"/>
<evidence type="ECO:0000313" key="1">
    <source>
        <dbReference type="EMBL" id="CAG8595623.1"/>
    </source>
</evidence>
<dbReference type="AlphaFoldDB" id="A0A9N9GDY2"/>
<organism evidence="1 2">
    <name type="scientific">Diversispora eburnea</name>
    <dbReference type="NCBI Taxonomy" id="1213867"/>
    <lineage>
        <taxon>Eukaryota</taxon>
        <taxon>Fungi</taxon>
        <taxon>Fungi incertae sedis</taxon>
        <taxon>Mucoromycota</taxon>
        <taxon>Glomeromycotina</taxon>
        <taxon>Glomeromycetes</taxon>
        <taxon>Diversisporales</taxon>
        <taxon>Diversisporaceae</taxon>
        <taxon>Diversispora</taxon>
    </lineage>
</organism>
<sequence length="79" mass="9295">MDYRKDSSRISEDEDALVARINNNLIKLEQIEDEGVELLKSINHYHDTIHQTCKVVPEVRDQLKVLYKKAIDQSVREEE</sequence>
<keyword evidence="2" id="KW-1185">Reference proteome</keyword>
<accession>A0A9N9GDY2</accession>
<dbReference type="Proteomes" id="UP000789706">
    <property type="component" value="Unassembled WGS sequence"/>
</dbReference>
<name>A0A9N9GDY2_9GLOM</name>